<dbReference type="PROSITE" id="PS50043">
    <property type="entry name" value="HTH_LUXR_2"/>
    <property type="match status" value="1"/>
</dbReference>
<dbReference type="CDD" id="cd06170">
    <property type="entry name" value="LuxR_C_like"/>
    <property type="match status" value="1"/>
</dbReference>
<evidence type="ECO:0000313" key="9">
    <source>
        <dbReference type="EMBL" id="KWX07024.1"/>
    </source>
</evidence>
<keyword evidence="1 5" id="KW-0597">Phosphoprotein</keyword>
<evidence type="ECO:0000256" key="3">
    <source>
        <dbReference type="ARBA" id="ARBA00023125"/>
    </source>
</evidence>
<dbReference type="InterPro" id="IPR039420">
    <property type="entry name" value="WalR-like"/>
</dbReference>
<dbReference type="SMART" id="SM00448">
    <property type="entry name" value="REC"/>
    <property type="match status" value="1"/>
</dbReference>
<evidence type="ECO:0000313" key="11">
    <source>
        <dbReference type="Proteomes" id="UP000070659"/>
    </source>
</evidence>
<dbReference type="Pfam" id="PF00072">
    <property type="entry name" value="Response_reg"/>
    <property type="match status" value="1"/>
</dbReference>
<dbReference type="Pfam" id="PF00196">
    <property type="entry name" value="GerE"/>
    <property type="match status" value="1"/>
</dbReference>
<dbReference type="SUPFAM" id="SSF46894">
    <property type="entry name" value="C-terminal effector domain of the bipartite response regulators"/>
    <property type="match status" value="1"/>
</dbReference>
<feature type="modified residue" description="4-aspartylphosphate" evidence="5">
    <location>
        <position position="53"/>
    </location>
</feature>
<dbReference type="SMART" id="SM00421">
    <property type="entry name" value="HTH_LUXR"/>
    <property type="match status" value="1"/>
</dbReference>
<evidence type="ECO:0000256" key="2">
    <source>
        <dbReference type="ARBA" id="ARBA00023015"/>
    </source>
</evidence>
<dbReference type="GO" id="GO:0003677">
    <property type="term" value="F:DNA binding"/>
    <property type="evidence" value="ECO:0007669"/>
    <property type="project" value="UniProtKB-KW"/>
</dbReference>
<keyword evidence="2" id="KW-0805">Transcription regulation</keyword>
<dbReference type="PANTHER" id="PTHR43214">
    <property type="entry name" value="TWO-COMPONENT RESPONSE REGULATOR"/>
    <property type="match status" value="1"/>
</dbReference>
<dbReference type="InterPro" id="IPR000792">
    <property type="entry name" value="Tscrpt_reg_LuxR_C"/>
</dbReference>
<evidence type="ECO:0000313" key="10">
    <source>
        <dbReference type="Proteomes" id="UP000070598"/>
    </source>
</evidence>
<dbReference type="CDD" id="cd17535">
    <property type="entry name" value="REC_NarL-like"/>
    <property type="match status" value="1"/>
</dbReference>
<accession>A0A132MKB5</accession>
<dbReference type="PROSITE" id="PS00622">
    <property type="entry name" value="HTH_LUXR_1"/>
    <property type="match status" value="1"/>
</dbReference>
<keyword evidence="4" id="KW-0804">Transcription</keyword>
<dbReference type="EMBL" id="JYIJ01000019">
    <property type="protein sequence ID" value="KWW98294.1"/>
    <property type="molecule type" value="Genomic_DNA"/>
</dbReference>
<reference evidence="10" key="2">
    <citation type="submission" date="2015-02" db="EMBL/GenBank/DDBJ databases">
        <title>Physiological reanalysis, assessment of diazotrophy, and genome sequences of multiple isolates of Streptomyces thermoautotrophicus.</title>
        <authorList>
            <person name="MacKellar D.C."/>
            <person name="Lieber L."/>
            <person name="Norman J."/>
            <person name="Bolger A."/>
            <person name="Tobin C."/>
            <person name="Murray J.W."/>
            <person name="Friesen M."/>
            <person name="Prell J."/>
        </authorList>
    </citation>
    <scope>NUCLEOTIDE SEQUENCE [LARGE SCALE GENOMIC DNA]</scope>
    <source>
        <strain evidence="10">UBT1</strain>
    </source>
</reference>
<evidence type="ECO:0000256" key="4">
    <source>
        <dbReference type="ARBA" id="ARBA00023163"/>
    </source>
</evidence>
<dbReference type="GO" id="GO:0000160">
    <property type="term" value="P:phosphorelay signal transduction system"/>
    <property type="evidence" value="ECO:0007669"/>
    <property type="project" value="InterPro"/>
</dbReference>
<dbReference type="InterPro" id="IPR016032">
    <property type="entry name" value="Sig_transdc_resp-reg_C-effctor"/>
</dbReference>
<proteinExistence type="predicted"/>
<sequence>MRILLADDEELVRSGLRMILESDPGLKVVAEAHDGSEAVRLALSHRPDVVLMDVRMPGMDGLAATREITRLPDAPKVVVLTTFDLDEYVYAALQAGALGFLLKDTPPRDLVQAVKVVDEGNAMLAPSVTRRLISDFAGRGSTRAQEARSRLSTLTEREREVLRLVGEGLSNADIGMKLYMSEATVKTHVSRLLTKLGCANRVQAAILAHEAGLLDP</sequence>
<dbReference type="PATRIC" id="fig|1469144.8.peg.880"/>
<keyword evidence="3" id="KW-0238">DNA-binding</keyword>
<dbReference type="AlphaFoldDB" id="A0A132MKB5"/>
<protein>
    <submittedName>
        <fullName evidence="8">LuxR family transcriptional regulator</fullName>
    </submittedName>
</protein>
<dbReference type="InterPro" id="IPR001789">
    <property type="entry name" value="Sig_transdc_resp-reg_receiver"/>
</dbReference>
<reference evidence="8 11" key="1">
    <citation type="submission" date="2015-02" db="EMBL/GenBank/DDBJ databases">
        <title>Physiological reanalysis, assessment of diazotrophy, and genome sequences of multiple isolates of Streptomyces thermoautotrophicus.</title>
        <authorList>
            <person name="MacKellar D.C."/>
            <person name="Lieber L."/>
            <person name="Norman J."/>
            <person name="Bolger A."/>
            <person name="Tobin C."/>
            <person name="Murray J.W."/>
            <person name="Prell J."/>
        </authorList>
    </citation>
    <scope>NUCLEOTIDE SEQUENCE [LARGE SCALE GENOMIC DNA]</scope>
    <source>
        <strain evidence="8 11">UBT1</strain>
    </source>
</reference>
<dbReference type="PANTHER" id="PTHR43214:SF24">
    <property type="entry name" value="TRANSCRIPTIONAL REGULATORY PROTEIN NARL-RELATED"/>
    <property type="match status" value="1"/>
</dbReference>
<evidence type="ECO:0000259" key="6">
    <source>
        <dbReference type="PROSITE" id="PS50043"/>
    </source>
</evidence>
<gene>
    <name evidence="8" type="ORF">TH66_21255</name>
    <name evidence="9" type="ORF">TR74_20155</name>
</gene>
<evidence type="ECO:0000313" key="8">
    <source>
        <dbReference type="EMBL" id="KWW98294.1"/>
    </source>
</evidence>
<name>A0A132MKB5_9ACTN</name>
<dbReference type="Proteomes" id="UP000070598">
    <property type="component" value="Unassembled WGS sequence"/>
</dbReference>
<comment type="caution">
    <text evidence="8">The sequence shown here is derived from an EMBL/GenBank/DDBJ whole genome shotgun (WGS) entry which is preliminary data.</text>
</comment>
<evidence type="ECO:0000256" key="5">
    <source>
        <dbReference type="PROSITE-ProRule" id="PRU00169"/>
    </source>
</evidence>
<dbReference type="PRINTS" id="PR00038">
    <property type="entry name" value="HTHLUXR"/>
</dbReference>
<dbReference type="InterPro" id="IPR011006">
    <property type="entry name" value="CheY-like_superfamily"/>
</dbReference>
<dbReference type="GO" id="GO:0006355">
    <property type="term" value="P:regulation of DNA-templated transcription"/>
    <property type="evidence" value="ECO:0007669"/>
    <property type="project" value="InterPro"/>
</dbReference>
<dbReference type="SUPFAM" id="SSF52172">
    <property type="entry name" value="CheY-like"/>
    <property type="match status" value="1"/>
</dbReference>
<dbReference type="InterPro" id="IPR058245">
    <property type="entry name" value="NreC/VraR/RcsB-like_REC"/>
</dbReference>
<dbReference type="EMBL" id="JYIK01001078">
    <property type="protein sequence ID" value="KWX07024.1"/>
    <property type="molecule type" value="Genomic_DNA"/>
</dbReference>
<dbReference type="Proteomes" id="UP000070659">
    <property type="component" value="Unassembled WGS sequence"/>
</dbReference>
<dbReference type="Gene3D" id="3.40.50.2300">
    <property type="match status" value="1"/>
</dbReference>
<dbReference type="PROSITE" id="PS50110">
    <property type="entry name" value="RESPONSE_REGULATORY"/>
    <property type="match status" value="1"/>
</dbReference>
<feature type="domain" description="HTH luxR-type" evidence="6">
    <location>
        <begin position="147"/>
        <end position="212"/>
    </location>
</feature>
<evidence type="ECO:0000259" key="7">
    <source>
        <dbReference type="PROSITE" id="PS50110"/>
    </source>
</evidence>
<evidence type="ECO:0000256" key="1">
    <source>
        <dbReference type="ARBA" id="ARBA00022553"/>
    </source>
</evidence>
<organism evidence="8 11">
    <name type="scientific">Carbonactinospora thermoautotrophica</name>
    <dbReference type="NCBI Taxonomy" id="1469144"/>
    <lineage>
        <taxon>Bacteria</taxon>
        <taxon>Bacillati</taxon>
        <taxon>Actinomycetota</taxon>
        <taxon>Actinomycetes</taxon>
        <taxon>Kitasatosporales</taxon>
        <taxon>Carbonactinosporaceae</taxon>
        <taxon>Carbonactinospora</taxon>
    </lineage>
</organism>
<feature type="domain" description="Response regulatory" evidence="7">
    <location>
        <begin position="2"/>
        <end position="118"/>
    </location>
</feature>